<gene>
    <name evidence="1" type="ORF">S06H3_11085</name>
</gene>
<sequence>DGRQPSKRLVAKCLVEYQELLKWLWLWGLKKK</sequence>
<feature type="non-terminal residue" evidence="1">
    <location>
        <position position="1"/>
    </location>
</feature>
<protein>
    <submittedName>
        <fullName evidence="1">Uncharacterized protein</fullName>
    </submittedName>
</protein>
<dbReference type="EMBL" id="BARV01005283">
    <property type="protein sequence ID" value="GAI13359.1"/>
    <property type="molecule type" value="Genomic_DNA"/>
</dbReference>
<evidence type="ECO:0000313" key="1">
    <source>
        <dbReference type="EMBL" id="GAI13359.1"/>
    </source>
</evidence>
<comment type="caution">
    <text evidence="1">The sequence shown here is derived from an EMBL/GenBank/DDBJ whole genome shotgun (WGS) entry which is preliminary data.</text>
</comment>
<name>X1N422_9ZZZZ</name>
<proteinExistence type="predicted"/>
<organism evidence="1">
    <name type="scientific">marine sediment metagenome</name>
    <dbReference type="NCBI Taxonomy" id="412755"/>
    <lineage>
        <taxon>unclassified sequences</taxon>
        <taxon>metagenomes</taxon>
        <taxon>ecological metagenomes</taxon>
    </lineage>
</organism>
<accession>X1N422</accession>
<dbReference type="AlphaFoldDB" id="X1N422"/>
<reference evidence="1" key="1">
    <citation type="journal article" date="2014" name="Front. Microbiol.">
        <title>High frequency of phylogenetically diverse reductive dehalogenase-homologous genes in deep subseafloor sedimentary metagenomes.</title>
        <authorList>
            <person name="Kawai M."/>
            <person name="Futagami T."/>
            <person name="Toyoda A."/>
            <person name="Takaki Y."/>
            <person name="Nishi S."/>
            <person name="Hori S."/>
            <person name="Arai W."/>
            <person name="Tsubouchi T."/>
            <person name="Morono Y."/>
            <person name="Uchiyama I."/>
            <person name="Ito T."/>
            <person name="Fujiyama A."/>
            <person name="Inagaki F."/>
            <person name="Takami H."/>
        </authorList>
    </citation>
    <scope>NUCLEOTIDE SEQUENCE</scope>
    <source>
        <strain evidence="1">Expedition CK06-06</strain>
    </source>
</reference>